<evidence type="ECO:0000259" key="4">
    <source>
        <dbReference type="Pfam" id="PF13649"/>
    </source>
</evidence>
<dbReference type="PANTHER" id="PTHR43464:SF19">
    <property type="entry name" value="UBIQUINONE BIOSYNTHESIS O-METHYLTRANSFERASE, MITOCHONDRIAL"/>
    <property type="match status" value="1"/>
</dbReference>
<gene>
    <name evidence="5" type="ORF">N177_3197</name>
</gene>
<protein>
    <submittedName>
        <fullName evidence="5">Methyltransferase</fullName>
    </submittedName>
</protein>
<organism evidence="5 6">
    <name type="scientific">Lutibaculum baratangense AMV1</name>
    <dbReference type="NCBI Taxonomy" id="631454"/>
    <lineage>
        <taxon>Bacteria</taxon>
        <taxon>Pseudomonadati</taxon>
        <taxon>Pseudomonadota</taxon>
        <taxon>Alphaproteobacteria</taxon>
        <taxon>Hyphomicrobiales</taxon>
        <taxon>Tepidamorphaceae</taxon>
        <taxon>Lutibaculum</taxon>
    </lineage>
</organism>
<keyword evidence="3" id="KW-0949">S-adenosyl-L-methionine</keyword>
<dbReference type="InterPro" id="IPR041698">
    <property type="entry name" value="Methyltransf_25"/>
</dbReference>
<dbReference type="Pfam" id="PF13649">
    <property type="entry name" value="Methyltransf_25"/>
    <property type="match status" value="1"/>
</dbReference>
<accession>V4RCK4</accession>
<dbReference type="RefSeq" id="WP_023433316.1">
    <property type="nucleotide sequence ID" value="NZ_AWXZ01000039.1"/>
</dbReference>
<evidence type="ECO:0000313" key="6">
    <source>
        <dbReference type="Proteomes" id="UP000017819"/>
    </source>
</evidence>
<dbReference type="GO" id="GO:0032259">
    <property type="term" value="P:methylation"/>
    <property type="evidence" value="ECO:0007669"/>
    <property type="project" value="UniProtKB-KW"/>
</dbReference>
<keyword evidence="1 5" id="KW-0489">Methyltransferase</keyword>
<dbReference type="Proteomes" id="UP000017819">
    <property type="component" value="Unassembled WGS sequence"/>
</dbReference>
<evidence type="ECO:0000256" key="3">
    <source>
        <dbReference type="ARBA" id="ARBA00022691"/>
    </source>
</evidence>
<reference evidence="5 6" key="1">
    <citation type="journal article" date="2014" name="Genome Announc.">
        <title>Draft Genome Sequence of Lutibaculum baratangense Strain AMV1T, Isolated from a Mud Volcano in Andamans, India.</title>
        <authorList>
            <person name="Singh A."/>
            <person name="Sreenivas A."/>
            <person name="Sathyanarayana Reddy G."/>
            <person name="Pinnaka A.K."/>
            <person name="Shivaji S."/>
        </authorList>
    </citation>
    <scope>NUCLEOTIDE SEQUENCE [LARGE SCALE GENOMIC DNA]</scope>
    <source>
        <strain evidence="5 6">AMV1</strain>
    </source>
</reference>
<dbReference type="SUPFAM" id="SSF53335">
    <property type="entry name" value="S-adenosyl-L-methionine-dependent methyltransferases"/>
    <property type="match status" value="1"/>
</dbReference>
<proteinExistence type="predicted"/>
<keyword evidence="2 5" id="KW-0808">Transferase</keyword>
<evidence type="ECO:0000256" key="1">
    <source>
        <dbReference type="ARBA" id="ARBA00022603"/>
    </source>
</evidence>
<dbReference type="InterPro" id="IPR029063">
    <property type="entry name" value="SAM-dependent_MTases_sf"/>
</dbReference>
<dbReference type="PATRIC" id="fig|631454.5.peg.3157"/>
<keyword evidence="6" id="KW-1185">Reference proteome</keyword>
<name>V4RCK4_9HYPH</name>
<dbReference type="PANTHER" id="PTHR43464">
    <property type="entry name" value="METHYLTRANSFERASE"/>
    <property type="match status" value="1"/>
</dbReference>
<sequence length="284" mass="30441">MSSGGNSDQWEYWNASGGRIWGDQARDLDALLEAVTRIILQVAAPRPGEHVLDIGCGAGASTLALARAVGSRGRVVGVDLSSQLLGHAERRRRAAGLDHVAFEIADAQTHPFEPEAFDLLASRFGVMFFSDPVSAFRNLATALRPAGRVAFAAWAGGDENPWFSIPQRIAEDRLGKVEPSPPLAPGPLAFRDIDQVVGLLEAAGLAECRGEAVPVDLHHPGGLEAVVDLTTKVGPTSRLMREKGGTEADLAAMRERIRSSFARYDSADGFRIPAVVNMFQARRP</sequence>
<dbReference type="OrthoDB" id="9777638at2"/>
<dbReference type="GO" id="GO:0008168">
    <property type="term" value="F:methyltransferase activity"/>
    <property type="evidence" value="ECO:0007669"/>
    <property type="project" value="UniProtKB-KW"/>
</dbReference>
<dbReference type="AlphaFoldDB" id="V4RCK4"/>
<evidence type="ECO:0000256" key="2">
    <source>
        <dbReference type="ARBA" id="ARBA00022679"/>
    </source>
</evidence>
<dbReference type="STRING" id="631454.N177_3197"/>
<dbReference type="Gene3D" id="3.40.50.150">
    <property type="entry name" value="Vaccinia Virus protein VP39"/>
    <property type="match status" value="1"/>
</dbReference>
<dbReference type="eggNOG" id="COG2226">
    <property type="taxonomic scope" value="Bacteria"/>
</dbReference>
<comment type="caution">
    <text evidence="5">The sequence shown here is derived from an EMBL/GenBank/DDBJ whole genome shotgun (WGS) entry which is preliminary data.</text>
</comment>
<feature type="domain" description="Methyltransferase" evidence="4">
    <location>
        <begin position="51"/>
        <end position="147"/>
    </location>
</feature>
<dbReference type="EMBL" id="AWXZ01000039">
    <property type="protein sequence ID" value="ESR23129.1"/>
    <property type="molecule type" value="Genomic_DNA"/>
</dbReference>
<dbReference type="CDD" id="cd02440">
    <property type="entry name" value="AdoMet_MTases"/>
    <property type="match status" value="1"/>
</dbReference>
<evidence type="ECO:0000313" key="5">
    <source>
        <dbReference type="EMBL" id="ESR23129.1"/>
    </source>
</evidence>